<dbReference type="RefSeq" id="WP_317571591.1">
    <property type="nucleotide sequence ID" value="NZ_JAWLKA010000041.1"/>
</dbReference>
<keyword evidence="1" id="KW-0812">Transmembrane</keyword>
<feature type="transmembrane region" description="Helical" evidence="1">
    <location>
        <begin position="21"/>
        <end position="41"/>
    </location>
</feature>
<reference evidence="2 3" key="1">
    <citation type="submission" date="2023-10" db="EMBL/GenBank/DDBJ databases">
        <title>Development of a sustainable strategy for remediation of hydrocarbon-contaminated territories based on the waste exchange concept.</title>
        <authorList>
            <person name="Krivoruchko A."/>
        </authorList>
    </citation>
    <scope>NUCLEOTIDE SEQUENCE [LARGE SCALE GENOMIC DNA]</scope>
    <source>
        <strain evidence="2 3">IEGM 60</strain>
    </source>
</reference>
<keyword evidence="3" id="KW-1185">Reference proteome</keyword>
<feature type="transmembrane region" description="Helical" evidence="1">
    <location>
        <begin position="260"/>
        <end position="278"/>
    </location>
</feature>
<dbReference type="Proteomes" id="UP001185737">
    <property type="component" value="Unassembled WGS sequence"/>
</dbReference>
<evidence type="ECO:0000256" key="1">
    <source>
        <dbReference type="SAM" id="Phobius"/>
    </source>
</evidence>
<feature type="transmembrane region" description="Helical" evidence="1">
    <location>
        <begin position="61"/>
        <end position="84"/>
    </location>
</feature>
<dbReference type="EMBL" id="JAWLKA010000041">
    <property type="protein sequence ID" value="MDV6286593.1"/>
    <property type="molecule type" value="Genomic_DNA"/>
</dbReference>
<protein>
    <recommendedName>
        <fullName evidence="4">Integral membrane protein</fullName>
    </recommendedName>
</protein>
<comment type="caution">
    <text evidence="2">The sequence shown here is derived from an EMBL/GenBank/DDBJ whole genome shotgun (WGS) entry which is preliminary data.</text>
</comment>
<sequence>MTDIRSAGGNTGSRPAPPGRHAVFGTGMFLLAGVLVLNSLLGPLGLGLIDYPISTTLQNQLIGLEIVTLALVAPLSIAAAVLALRGHRAAGPMAFGPAAYTAYMFAQYVLGPEYAAFNAVVLFDLGVFAAGAVLAVGAWTITDTRSLPDTTPAKQRTYGVILLALAAFVVSRYLGPILGGAMPAEFADARTFFWSIVLLDLGLVVPATIVSAVALFRRTPSAPKALYAVLGWFVLVPPSVVSMAAVMMARSDPAGSVGQVVVLGVVAVVFLVVAANVFRPLLSRHRVDA</sequence>
<feature type="transmembrane region" description="Helical" evidence="1">
    <location>
        <begin position="91"/>
        <end position="110"/>
    </location>
</feature>
<feature type="transmembrane region" description="Helical" evidence="1">
    <location>
        <begin position="191"/>
        <end position="216"/>
    </location>
</feature>
<evidence type="ECO:0008006" key="4">
    <source>
        <dbReference type="Google" id="ProtNLM"/>
    </source>
</evidence>
<feature type="transmembrane region" description="Helical" evidence="1">
    <location>
        <begin position="225"/>
        <end position="248"/>
    </location>
</feature>
<gene>
    <name evidence="2" type="ORF">R3Q59_39625</name>
</gene>
<name>A0ABU4CT03_RHOJO</name>
<accession>A0ABU4CT03</accession>
<evidence type="ECO:0000313" key="2">
    <source>
        <dbReference type="EMBL" id="MDV6286593.1"/>
    </source>
</evidence>
<keyword evidence="1" id="KW-0472">Membrane</keyword>
<evidence type="ECO:0000313" key="3">
    <source>
        <dbReference type="Proteomes" id="UP001185737"/>
    </source>
</evidence>
<organism evidence="2 3">
    <name type="scientific">Rhodococcus jostii</name>
    <dbReference type="NCBI Taxonomy" id="132919"/>
    <lineage>
        <taxon>Bacteria</taxon>
        <taxon>Bacillati</taxon>
        <taxon>Actinomycetota</taxon>
        <taxon>Actinomycetes</taxon>
        <taxon>Mycobacteriales</taxon>
        <taxon>Nocardiaceae</taxon>
        <taxon>Rhodococcus</taxon>
    </lineage>
</organism>
<proteinExistence type="predicted"/>
<feature type="transmembrane region" description="Helical" evidence="1">
    <location>
        <begin position="160"/>
        <end position="179"/>
    </location>
</feature>
<keyword evidence="1" id="KW-1133">Transmembrane helix</keyword>
<feature type="transmembrane region" description="Helical" evidence="1">
    <location>
        <begin position="116"/>
        <end position="139"/>
    </location>
</feature>